<evidence type="ECO:0000313" key="2">
    <source>
        <dbReference type="Proteomes" id="UP000186601"/>
    </source>
</evidence>
<dbReference type="AlphaFoldDB" id="A0A2R6P170"/>
<sequence length="78" mass="8224">MSTASLQFVAPVNSSAGSKKLPFSRRLLAGSMGRALNVAKVTSLLNEGAAALVRIRDSAESLLDRWRARPGDEGKPGD</sequence>
<keyword evidence="2" id="KW-1185">Reference proteome</keyword>
<protein>
    <submittedName>
        <fullName evidence="1">Uncharacterized protein</fullName>
    </submittedName>
</protein>
<dbReference type="Proteomes" id="UP000186601">
    <property type="component" value="Unassembled WGS sequence"/>
</dbReference>
<gene>
    <name evidence="1" type="ORF">PHLCEN_2v5873</name>
</gene>
<name>A0A2R6P170_9APHY</name>
<comment type="caution">
    <text evidence="1">The sequence shown here is derived from an EMBL/GenBank/DDBJ whole genome shotgun (WGS) entry which is preliminary data.</text>
</comment>
<reference evidence="1 2" key="1">
    <citation type="submission" date="2018-02" db="EMBL/GenBank/DDBJ databases">
        <title>Genome sequence of the basidiomycete white-rot fungus Phlebia centrifuga.</title>
        <authorList>
            <person name="Granchi Z."/>
            <person name="Peng M."/>
            <person name="de Vries R.P."/>
            <person name="Hilden K."/>
            <person name="Makela M.R."/>
            <person name="Grigoriev I."/>
            <person name="Riley R."/>
        </authorList>
    </citation>
    <scope>NUCLEOTIDE SEQUENCE [LARGE SCALE GENOMIC DNA]</scope>
    <source>
        <strain evidence="1 2">FBCC195</strain>
    </source>
</reference>
<dbReference type="EMBL" id="MLYV02000566">
    <property type="protein sequence ID" value="PSR83069.1"/>
    <property type="molecule type" value="Genomic_DNA"/>
</dbReference>
<accession>A0A2R6P170</accession>
<proteinExistence type="predicted"/>
<evidence type="ECO:0000313" key="1">
    <source>
        <dbReference type="EMBL" id="PSR83069.1"/>
    </source>
</evidence>
<organism evidence="1 2">
    <name type="scientific">Hermanssonia centrifuga</name>
    <dbReference type="NCBI Taxonomy" id="98765"/>
    <lineage>
        <taxon>Eukaryota</taxon>
        <taxon>Fungi</taxon>
        <taxon>Dikarya</taxon>
        <taxon>Basidiomycota</taxon>
        <taxon>Agaricomycotina</taxon>
        <taxon>Agaricomycetes</taxon>
        <taxon>Polyporales</taxon>
        <taxon>Meruliaceae</taxon>
        <taxon>Hermanssonia</taxon>
    </lineage>
</organism>